<dbReference type="Gene3D" id="3.30.70.330">
    <property type="match status" value="1"/>
</dbReference>
<keyword evidence="4" id="KW-0862">Zinc</keyword>
<dbReference type="InterPro" id="IPR012677">
    <property type="entry name" value="Nucleotide-bd_a/b_plait_sf"/>
</dbReference>
<dbReference type="GO" id="GO:0003723">
    <property type="term" value="F:RNA binding"/>
    <property type="evidence" value="ECO:0007669"/>
    <property type="project" value="TreeGrafter"/>
</dbReference>
<evidence type="ECO:0000256" key="5">
    <source>
        <dbReference type="ARBA" id="ARBA00023242"/>
    </source>
</evidence>
<dbReference type="Pfam" id="PF17780">
    <property type="entry name" value="OCRE"/>
    <property type="match status" value="1"/>
</dbReference>
<feature type="domain" description="RanBP2-type" evidence="7">
    <location>
        <begin position="274"/>
        <end position="293"/>
    </location>
</feature>
<dbReference type="GO" id="GO:0000398">
    <property type="term" value="P:mRNA splicing, via spliceosome"/>
    <property type="evidence" value="ECO:0007669"/>
    <property type="project" value="TreeGrafter"/>
</dbReference>
<feature type="compositionally biased region" description="Pro residues" evidence="6">
    <location>
        <begin position="592"/>
        <end position="605"/>
    </location>
</feature>
<dbReference type="InterPro" id="IPR001878">
    <property type="entry name" value="Znf_CCHC"/>
</dbReference>
<dbReference type="InterPro" id="IPR041591">
    <property type="entry name" value="OCRE"/>
</dbReference>
<feature type="compositionally biased region" description="Polar residues" evidence="6">
    <location>
        <begin position="1121"/>
        <end position="1134"/>
    </location>
</feature>
<dbReference type="WBParaSite" id="ACRNAN_Path_1609.g6258.t2">
    <property type="protein sequence ID" value="ACRNAN_Path_1609.g6258.t2"/>
    <property type="gene ID" value="ACRNAN_Path_1609.g6258"/>
</dbReference>
<feature type="compositionally biased region" description="Polar residues" evidence="6">
    <location>
        <begin position="572"/>
        <end position="587"/>
    </location>
</feature>
<sequence length="1216" mass="139660">MLAIILSKQGFKYSSIRIEPSKCLTTGKPCAIAIVQFVDPVSPLAWIQVNQGELKFDGGVFAKMEFSSTDRLDAIIDIRRNILEASARRQIESDPTSRSFDQLFEDHRSRREGDRGAASSKDLSNWARHKERDDRYRRDEGPNRISHYDEGKSRDYRRQYRREDSEVITRKHYDDEARYGHSSDRYDSVEQEHYSHPDSVYEHEFKRRKMEYDRAMSPKRRKMEYNRAMSPKDEYYYEDRRRRSEYEESSYLRPSSSSHHQENLESDNYSIRCWTCHQCNNINAKDFDVCSTCGLLKKDSEAKEARGNHLIGLIPCDKLPYNVDEASIRAALNKYSVELQRIRLADSKQYCLVQLRSVEDSIYLLKALNSSIPYINNCAVIVSFSLQSLNQIVHEEIKAAQSFQHLLIPGTEIGRSKRAKTSGETLKPNLGVVKTPIGLLPVFPKPIPENFQFESESGYWYDPISGFYYDKESGYYYVLEENSWKFWSSKYQTYIPCEGIDDSRRRLFEDDHHDDYSRKADDPYLVHETRSSLKSYSPPISSKKESTLTGSTFDMMRTVMEQNKVLKNMLKNETPTTDPYEMSSSKMRYNPREPPPFEGPPPPLKPGMFREQFSSENTRNRRSLSPQPELPPMTVEYALAEAARRQKVGKLTRTCQLCNSPLHKIRECWAPIVCARCGQFNHMHKECVHPPASIAFINSQIVNQQQMVARGIQQRGETQPQLMESSLKSHAPTLVSVSANESCLNCGEGHRWELCPLPVLCVNCGSRKHLHFACGAVIASPETTQQFVKMRTKLIEEAKAQIEKTNQPKSSKELKKAQAQPSQKEIFCLNCRSTKHVIKNCTMPFVRSDILTGEDSLSQQLKKVQEQQVVNTDLMLCLNCSQIGHHRTVCTNEKVDKSNVDHMKELIILYKHQRKMQIKESSQNDEMPNEDDLEVVDELYEVSDDDESNEKPEELVKGMPGNNSKNSEKANKSTKRRLRRQKLEESIKDAKETTTRLWDFGDLPDSKSCLNCNSEKHKIDNCTMPLLNPDLNGDDLLSIVLKQFYPDNCPRLAQLHELYTKNFCKNCAEFGHIDTTCSNPKADPSKLVQMHQLVLLYAHMKKMEKNEQPFDPNCAKRSRNSSENLVPTSPVDNNPSLQEIEISDISLPSVTAQQSEISFPKPSKRNVACINCMQIGHTIEDCTSTTINDEVNGSDAFSRSLRTLVPDGNIKNHHLE</sequence>
<evidence type="ECO:0000256" key="3">
    <source>
        <dbReference type="ARBA" id="ARBA00022771"/>
    </source>
</evidence>
<name>A0A914C3P1_9BILA</name>
<evidence type="ECO:0000256" key="6">
    <source>
        <dbReference type="SAM" id="MobiDB-lite"/>
    </source>
</evidence>
<feature type="region of interest" description="Disordered" evidence="6">
    <location>
        <begin position="942"/>
        <end position="982"/>
    </location>
</feature>
<dbReference type="PROSITE" id="PS01358">
    <property type="entry name" value="ZF_RANBP2_1"/>
    <property type="match status" value="1"/>
</dbReference>
<dbReference type="InterPro" id="IPR035979">
    <property type="entry name" value="RBD_domain_sf"/>
</dbReference>
<dbReference type="InterPro" id="IPR001876">
    <property type="entry name" value="Znf_RanBP2"/>
</dbReference>
<keyword evidence="8" id="KW-1185">Reference proteome</keyword>
<evidence type="ECO:0000313" key="8">
    <source>
        <dbReference type="Proteomes" id="UP000887540"/>
    </source>
</evidence>
<dbReference type="SUPFAM" id="SSF57756">
    <property type="entry name" value="Retrovirus zinc finger-like domains"/>
    <property type="match status" value="1"/>
</dbReference>
<evidence type="ECO:0000256" key="1">
    <source>
        <dbReference type="ARBA" id="ARBA00004123"/>
    </source>
</evidence>
<dbReference type="SUPFAM" id="SSF54928">
    <property type="entry name" value="RNA-binding domain, RBD"/>
    <property type="match status" value="1"/>
</dbReference>
<evidence type="ECO:0000256" key="4">
    <source>
        <dbReference type="ARBA" id="ARBA00022833"/>
    </source>
</evidence>
<dbReference type="Gene3D" id="4.10.60.10">
    <property type="entry name" value="Zinc finger, CCHC-type"/>
    <property type="match status" value="3"/>
</dbReference>
<evidence type="ECO:0000256" key="2">
    <source>
        <dbReference type="ARBA" id="ARBA00022723"/>
    </source>
</evidence>
<dbReference type="Proteomes" id="UP000887540">
    <property type="component" value="Unplaced"/>
</dbReference>
<keyword evidence="5" id="KW-0539">Nucleus</keyword>
<dbReference type="GO" id="GO:0005634">
    <property type="term" value="C:nucleus"/>
    <property type="evidence" value="ECO:0007669"/>
    <property type="project" value="UniProtKB-SubCell"/>
</dbReference>
<dbReference type="InterPro" id="IPR036875">
    <property type="entry name" value="Znf_CCHC_sf"/>
</dbReference>
<accession>A0A914C3P1</accession>
<feature type="region of interest" description="Disordered" evidence="6">
    <location>
        <begin position="572"/>
        <end position="630"/>
    </location>
</feature>
<dbReference type="GO" id="GO:0019899">
    <property type="term" value="F:enzyme binding"/>
    <property type="evidence" value="ECO:0007669"/>
    <property type="project" value="UniProtKB-ARBA"/>
</dbReference>
<dbReference type="AlphaFoldDB" id="A0A914C3P1"/>
<evidence type="ECO:0000313" key="9">
    <source>
        <dbReference type="WBParaSite" id="ACRNAN_Path_1609.g6258.t2"/>
    </source>
</evidence>
<keyword evidence="3" id="KW-0863">Zinc-finger</keyword>
<reference evidence="9" key="1">
    <citation type="submission" date="2022-11" db="UniProtKB">
        <authorList>
            <consortium name="WormBaseParasite"/>
        </authorList>
    </citation>
    <scope>IDENTIFICATION</scope>
</reference>
<evidence type="ECO:0000259" key="7">
    <source>
        <dbReference type="PROSITE" id="PS01358"/>
    </source>
</evidence>
<dbReference type="GO" id="GO:0008270">
    <property type="term" value="F:zinc ion binding"/>
    <property type="evidence" value="ECO:0007669"/>
    <property type="project" value="UniProtKB-KW"/>
</dbReference>
<dbReference type="PANTHER" id="PTHR13948">
    <property type="entry name" value="RNA-BINDING PROTEIN"/>
    <property type="match status" value="1"/>
</dbReference>
<keyword evidence="2" id="KW-0479">Metal-binding</keyword>
<comment type="subcellular location">
    <subcellularLocation>
        <location evidence="1">Nucleus</location>
    </subcellularLocation>
</comment>
<protein>
    <submittedName>
        <fullName evidence="9">RanBP2-type domain-containing protein</fullName>
    </submittedName>
</protein>
<feature type="region of interest" description="Disordered" evidence="6">
    <location>
        <begin position="1108"/>
        <end position="1134"/>
    </location>
</feature>
<proteinExistence type="predicted"/>
<feature type="compositionally biased region" description="Basic and acidic residues" evidence="6">
    <location>
        <begin position="128"/>
        <end position="197"/>
    </location>
</feature>
<organism evidence="8 9">
    <name type="scientific">Acrobeloides nanus</name>
    <dbReference type="NCBI Taxonomy" id="290746"/>
    <lineage>
        <taxon>Eukaryota</taxon>
        <taxon>Metazoa</taxon>
        <taxon>Ecdysozoa</taxon>
        <taxon>Nematoda</taxon>
        <taxon>Chromadorea</taxon>
        <taxon>Rhabditida</taxon>
        <taxon>Tylenchina</taxon>
        <taxon>Cephalobomorpha</taxon>
        <taxon>Cephaloboidea</taxon>
        <taxon>Cephalobidae</taxon>
        <taxon>Acrobeloides</taxon>
    </lineage>
</organism>
<feature type="region of interest" description="Disordered" evidence="6">
    <location>
        <begin position="107"/>
        <end position="197"/>
    </location>
</feature>
<dbReference type="PANTHER" id="PTHR13948:SF3">
    <property type="entry name" value="FI21118P1"/>
    <property type="match status" value="1"/>
</dbReference>
<dbReference type="SMART" id="SM00343">
    <property type="entry name" value="ZnF_C2HC"/>
    <property type="match status" value="9"/>
</dbReference>